<keyword evidence="2 4" id="KW-0378">Hydrolase</keyword>
<dbReference type="InterPro" id="IPR050261">
    <property type="entry name" value="FrsA_esterase"/>
</dbReference>
<dbReference type="GO" id="GO:0052689">
    <property type="term" value="F:carboxylic ester hydrolase activity"/>
    <property type="evidence" value="ECO:0007669"/>
    <property type="project" value="UniProtKB-ARBA"/>
</dbReference>
<name>A0A1X1RJS1_MYCFA</name>
<accession>A0A1X1RJS1</accession>
<keyword evidence="5" id="KW-1185">Reference proteome</keyword>
<dbReference type="AlphaFoldDB" id="A0A1X1RJS1"/>
<dbReference type="STRING" id="1793.AWC04_03170"/>
<evidence type="ECO:0000259" key="3">
    <source>
        <dbReference type="Pfam" id="PF02129"/>
    </source>
</evidence>
<evidence type="ECO:0000256" key="2">
    <source>
        <dbReference type="ARBA" id="ARBA00022801"/>
    </source>
</evidence>
<dbReference type="PANTHER" id="PTHR22946">
    <property type="entry name" value="DIENELACTONE HYDROLASE DOMAIN-CONTAINING PROTEIN-RELATED"/>
    <property type="match status" value="1"/>
</dbReference>
<comment type="similarity">
    <text evidence="1">Belongs to the AB hydrolase superfamily.</text>
</comment>
<feature type="domain" description="Xaa-Pro dipeptidyl-peptidase-like" evidence="3">
    <location>
        <begin position="20"/>
        <end position="151"/>
    </location>
</feature>
<dbReference type="Gene3D" id="3.40.50.1820">
    <property type="entry name" value="alpha/beta hydrolase"/>
    <property type="match status" value="1"/>
</dbReference>
<protein>
    <submittedName>
        <fullName evidence="4">Alpha/beta hydrolase</fullName>
    </submittedName>
</protein>
<dbReference type="InterPro" id="IPR000383">
    <property type="entry name" value="Xaa-Pro-like_dom"/>
</dbReference>
<dbReference type="Pfam" id="PF02129">
    <property type="entry name" value="Peptidase_S15"/>
    <property type="match status" value="1"/>
</dbReference>
<gene>
    <name evidence="4" type="ORF">AWC04_03170</name>
</gene>
<dbReference type="PANTHER" id="PTHR22946:SF9">
    <property type="entry name" value="POLYKETIDE TRANSFERASE AF380"/>
    <property type="match status" value="1"/>
</dbReference>
<dbReference type="RefSeq" id="WP_085093150.1">
    <property type="nucleotide sequence ID" value="NZ_AP022603.1"/>
</dbReference>
<evidence type="ECO:0000313" key="5">
    <source>
        <dbReference type="Proteomes" id="UP000193484"/>
    </source>
</evidence>
<dbReference type="Proteomes" id="UP000193484">
    <property type="component" value="Unassembled WGS sequence"/>
</dbReference>
<dbReference type="SUPFAM" id="SSF53474">
    <property type="entry name" value="alpha/beta-Hydrolases"/>
    <property type="match status" value="1"/>
</dbReference>
<dbReference type="OrthoDB" id="5902829at2"/>
<organism evidence="4 5">
    <name type="scientific">Mycolicibacterium fallax</name>
    <name type="common">Mycobacterium fallax</name>
    <dbReference type="NCBI Taxonomy" id="1793"/>
    <lineage>
        <taxon>Bacteria</taxon>
        <taxon>Bacillati</taxon>
        <taxon>Actinomycetota</taxon>
        <taxon>Actinomycetes</taxon>
        <taxon>Mycobacteriales</taxon>
        <taxon>Mycobacteriaceae</taxon>
        <taxon>Mycolicibacterium</taxon>
    </lineage>
</organism>
<reference evidence="4 5" key="1">
    <citation type="submission" date="2016-01" db="EMBL/GenBank/DDBJ databases">
        <title>The new phylogeny of the genus Mycobacterium.</title>
        <authorList>
            <person name="Tarcisio F."/>
            <person name="Conor M."/>
            <person name="Antonella G."/>
            <person name="Elisabetta G."/>
            <person name="Giulia F.S."/>
            <person name="Sara T."/>
            <person name="Anna F."/>
            <person name="Clotilde B."/>
            <person name="Roberto B."/>
            <person name="Veronica D.S."/>
            <person name="Fabio R."/>
            <person name="Monica P."/>
            <person name="Olivier J."/>
            <person name="Enrico T."/>
            <person name="Nicola S."/>
        </authorList>
    </citation>
    <scope>NUCLEOTIDE SEQUENCE [LARGE SCALE GENOMIC DNA]</scope>
    <source>
        <strain evidence="4 5">DSM 44179</strain>
    </source>
</reference>
<sequence>MTERIDVEFPSGSQTCRGWLYRPDGPGPAPVLVMAHGLGAIKEMRLDAFAQRFADAGYAALVFDYRHFGDSTGEPRQLLDITLQRQDWSAAVDFARTLPGVDGSRIVLWGTSFSGGHVIATAAGRTDIAAVIAQCPFTDGLASVLAMNPVTLAKLVPRSLADLLAARRQRPRILVPLAGSPGSLGLMTAPDVLPGYLGLLPDGVPFRNEVTAGVGLMIAAAFPGRSARRVNSPILFCICDTDSVAPAKATVRHARTAPRGELKHYPVGHFDIYVGDAFERAVTDQLDFLRRHVPLP</sequence>
<dbReference type="EMBL" id="LQOJ01000018">
    <property type="protein sequence ID" value="ORV07791.1"/>
    <property type="molecule type" value="Genomic_DNA"/>
</dbReference>
<comment type="caution">
    <text evidence="4">The sequence shown here is derived from an EMBL/GenBank/DDBJ whole genome shotgun (WGS) entry which is preliminary data.</text>
</comment>
<evidence type="ECO:0000313" key="4">
    <source>
        <dbReference type="EMBL" id="ORV07791.1"/>
    </source>
</evidence>
<proteinExistence type="inferred from homology"/>
<dbReference type="InterPro" id="IPR029058">
    <property type="entry name" value="AB_hydrolase_fold"/>
</dbReference>
<evidence type="ECO:0000256" key="1">
    <source>
        <dbReference type="ARBA" id="ARBA00008645"/>
    </source>
</evidence>